<evidence type="ECO:0000313" key="3">
    <source>
        <dbReference type="Proteomes" id="UP000197138"/>
    </source>
</evidence>
<comment type="caution">
    <text evidence="1">The sequence shown here is derived from an EMBL/GenBank/DDBJ whole genome shotgun (WGS) entry which is preliminary data.</text>
</comment>
<evidence type="ECO:0000313" key="1">
    <source>
        <dbReference type="EMBL" id="OWM73085.1"/>
    </source>
</evidence>
<name>A0A218WJV3_PUNGR</name>
<protein>
    <submittedName>
        <fullName evidence="1">Uncharacterized protein</fullName>
    </submittedName>
</protein>
<proteinExistence type="predicted"/>
<accession>A0A218WJV3</accession>
<reference evidence="1" key="2">
    <citation type="submission" date="2017-06" db="EMBL/GenBank/DDBJ databases">
        <title>The pomegranate genome and the genomics of punicalagin biosynthesis.</title>
        <authorList>
            <person name="Xu C."/>
        </authorList>
    </citation>
    <scope>NUCLEOTIDE SEQUENCE [LARGE SCALE GENOMIC DNA]</scope>
    <source>
        <tissue evidence="1">Fresh leaf</tissue>
    </source>
</reference>
<reference evidence="3" key="1">
    <citation type="journal article" date="2017" name="Plant J.">
        <title>The pomegranate (Punica granatum L.) genome and the genomics of punicalagin biosynthesis.</title>
        <authorList>
            <person name="Qin G."/>
            <person name="Xu C."/>
            <person name="Ming R."/>
            <person name="Tang H."/>
            <person name="Guyot R."/>
            <person name="Kramer E.M."/>
            <person name="Hu Y."/>
            <person name="Yi X."/>
            <person name="Qi Y."/>
            <person name="Xu X."/>
            <person name="Gao Z."/>
            <person name="Pan H."/>
            <person name="Jian J."/>
            <person name="Tian Y."/>
            <person name="Yue Z."/>
            <person name="Xu Y."/>
        </authorList>
    </citation>
    <scope>NUCLEOTIDE SEQUENCE [LARGE SCALE GENOMIC DNA]</scope>
    <source>
        <strain evidence="3">cv. Dabenzi</strain>
    </source>
</reference>
<dbReference type="EMBL" id="MTKT01003953">
    <property type="protein sequence ID" value="OWM73085.1"/>
    <property type="molecule type" value="Genomic_DNA"/>
</dbReference>
<organism evidence="1 3">
    <name type="scientific">Punica granatum</name>
    <name type="common">Pomegranate</name>
    <dbReference type="NCBI Taxonomy" id="22663"/>
    <lineage>
        <taxon>Eukaryota</taxon>
        <taxon>Viridiplantae</taxon>
        <taxon>Streptophyta</taxon>
        <taxon>Embryophyta</taxon>
        <taxon>Tracheophyta</taxon>
        <taxon>Spermatophyta</taxon>
        <taxon>Magnoliopsida</taxon>
        <taxon>eudicotyledons</taxon>
        <taxon>Gunneridae</taxon>
        <taxon>Pentapetalae</taxon>
        <taxon>rosids</taxon>
        <taxon>malvids</taxon>
        <taxon>Myrtales</taxon>
        <taxon>Lythraceae</taxon>
        <taxon>Punica</taxon>
    </lineage>
</organism>
<dbReference type="Proteomes" id="UP000197138">
    <property type="component" value="Unassembled WGS sequence"/>
</dbReference>
<evidence type="ECO:0000313" key="2">
    <source>
        <dbReference type="EMBL" id="PKI74385.1"/>
    </source>
</evidence>
<dbReference type="EMBL" id="PGOL01000210">
    <property type="protein sequence ID" value="PKI74385.1"/>
    <property type="molecule type" value="Genomic_DNA"/>
</dbReference>
<reference evidence="2 4" key="3">
    <citation type="submission" date="2017-11" db="EMBL/GenBank/DDBJ databases">
        <title>De-novo sequencing of pomegranate (Punica granatum L.) genome.</title>
        <authorList>
            <person name="Akparov Z."/>
            <person name="Amiraslanov A."/>
            <person name="Hajiyeva S."/>
            <person name="Abbasov M."/>
            <person name="Kaur K."/>
            <person name="Hamwieh A."/>
            <person name="Solovyev V."/>
            <person name="Salamov A."/>
            <person name="Braich B."/>
            <person name="Kosarev P."/>
            <person name="Mahmoud A."/>
            <person name="Hajiyev E."/>
            <person name="Babayeva S."/>
            <person name="Izzatullayeva V."/>
            <person name="Mammadov A."/>
            <person name="Mammadov A."/>
            <person name="Sharifova S."/>
            <person name="Ojaghi J."/>
            <person name="Eynullazada K."/>
            <person name="Bayramov B."/>
            <person name="Abdulazimova A."/>
            <person name="Shahmuradov I."/>
        </authorList>
    </citation>
    <scope>NUCLEOTIDE SEQUENCE [LARGE SCALE GENOMIC DNA]</scope>
    <source>
        <strain evidence="2">AG2017</strain>
        <strain evidence="4">cv. AG2017</strain>
        <tissue evidence="2">Leaf</tissue>
    </source>
</reference>
<evidence type="ECO:0000313" key="4">
    <source>
        <dbReference type="Proteomes" id="UP000233551"/>
    </source>
</evidence>
<gene>
    <name evidence="1" type="ORF">CDL15_Pgr001199</name>
    <name evidence="2" type="ORF">CRG98_005265</name>
</gene>
<sequence>MAPPLVRHLYPDVTVGETFAPAVENTISGRSQSCEDKSNFGMDKSSIQGEISARNLRRTRAGEPRSKDFRATWGLADHQDVSLYKPESCALGSPYRGSWNLGLGRRGPTWLRITGSLELR</sequence>
<dbReference type="AlphaFoldDB" id="A0A218WJV3"/>
<dbReference type="Proteomes" id="UP000233551">
    <property type="component" value="Unassembled WGS sequence"/>
</dbReference>
<keyword evidence="4" id="KW-1185">Reference proteome</keyword>